<dbReference type="EMBL" id="CAJOBH010051564">
    <property type="protein sequence ID" value="CAF4381531.1"/>
    <property type="molecule type" value="Genomic_DNA"/>
</dbReference>
<feature type="compositionally biased region" description="Polar residues" evidence="1">
    <location>
        <begin position="10"/>
        <end position="24"/>
    </location>
</feature>
<organism evidence="2 3">
    <name type="scientific">Rotaria magnacalcarata</name>
    <dbReference type="NCBI Taxonomy" id="392030"/>
    <lineage>
        <taxon>Eukaryota</taxon>
        <taxon>Metazoa</taxon>
        <taxon>Spiralia</taxon>
        <taxon>Gnathifera</taxon>
        <taxon>Rotifera</taxon>
        <taxon>Eurotatoria</taxon>
        <taxon>Bdelloidea</taxon>
        <taxon>Philodinida</taxon>
        <taxon>Philodinidae</taxon>
        <taxon>Rotaria</taxon>
    </lineage>
</organism>
<name>A0A8S2V6G0_9BILA</name>
<evidence type="ECO:0000313" key="2">
    <source>
        <dbReference type="EMBL" id="CAF4381531.1"/>
    </source>
</evidence>
<evidence type="ECO:0000313" key="3">
    <source>
        <dbReference type="Proteomes" id="UP000681967"/>
    </source>
</evidence>
<gene>
    <name evidence="2" type="ORF">BYL167_LOCUS30759</name>
</gene>
<feature type="non-terminal residue" evidence="2">
    <location>
        <position position="48"/>
    </location>
</feature>
<feature type="region of interest" description="Disordered" evidence="1">
    <location>
        <begin position="1"/>
        <end position="48"/>
    </location>
</feature>
<sequence length="48" mass="5430">RRQAIVNNRFGVQQSSSGNFQRPGNNYRDAGFQGGYNKKLINGRQENS</sequence>
<comment type="caution">
    <text evidence="2">The sequence shown here is derived from an EMBL/GenBank/DDBJ whole genome shotgun (WGS) entry which is preliminary data.</text>
</comment>
<protein>
    <submittedName>
        <fullName evidence="2">Uncharacterized protein</fullName>
    </submittedName>
</protein>
<feature type="non-terminal residue" evidence="2">
    <location>
        <position position="1"/>
    </location>
</feature>
<reference evidence="2" key="1">
    <citation type="submission" date="2021-02" db="EMBL/GenBank/DDBJ databases">
        <authorList>
            <person name="Nowell W R."/>
        </authorList>
    </citation>
    <scope>NUCLEOTIDE SEQUENCE</scope>
</reference>
<dbReference type="AlphaFoldDB" id="A0A8S2V6G0"/>
<accession>A0A8S2V6G0</accession>
<dbReference type="Proteomes" id="UP000681967">
    <property type="component" value="Unassembled WGS sequence"/>
</dbReference>
<evidence type="ECO:0000256" key="1">
    <source>
        <dbReference type="SAM" id="MobiDB-lite"/>
    </source>
</evidence>
<proteinExistence type="predicted"/>